<dbReference type="GO" id="GO:0005737">
    <property type="term" value="C:cytoplasm"/>
    <property type="evidence" value="ECO:0007669"/>
    <property type="project" value="TreeGrafter"/>
</dbReference>
<dbReference type="InterPro" id="IPR022830">
    <property type="entry name" value="Indigdn_synthA-like"/>
</dbReference>
<organism evidence="7 8">
    <name type="scientific">Streptomyces prasinopilosus</name>
    <dbReference type="NCBI Taxonomy" id="67344"/>
    <lineage>
        <taxon>Bacteria</taxon>
        <taxon>Bacillati</taxon>
        <taxon>Actinomycetota</taxon>
        <taxon>Actinomycetes</taxon>
        <taxon>Kitasatosporales</taxon>
        <taxon>Streptomycetaceae</taxon>
        <taxon>Streptomyces</taxon>
    </lineage>
</organism>
<dbReference type="GO" id="GO:0004730">
    <property type="term" value="F:pseudouridylate synthase activity"/>
    <property type="evidence" value="ECO:0007669"/>
    <property type="project" value="UniProtKB-UniRule"/>
</dbReference>
<dbReference type="Proteomes" id="UP000182100">
    <property type="component" value="Unassembled WGS sequence"/>
</dbReference>
<feature type="active site" description="Nucleophile" evidence="6">
    <location>
        <position position="167"/>
    </location>
</feature>
<evidence type="ECO:0000256" key="6">
    <source>
        <dbReference type="HAMAP-Rule" id="MF_01876"/>
    </source>
</evidence>
<sequence>MTIPAPRRRSVPLVFTDEVAAALADGDPVVALESNVITHGLPYPDNAATARKVEEAVRAGGAVPATIGIDDRRIMIGMTDRDIERFAATPGIPKVSSRDLAAVLASGGTGATTVASSLVAAELAGIPFFSSAGIGGVHRGAESTMDISSDLIQFTRSRVAVVCAGAKKILDLGLTLEFLETHGVPVIAHGSDDFPAFYCRSSGLRAPQRLDDPALIARAVETHWALGNPGGVLVTSPTLPEDAIDEEDVEAAIADALRGAAADGVRGGAVTKYVMRAVDRATEGRSAQANAAVLIHTAQIGGRLAAAHARLKREEDQ</sequence>
<protein>
    <recommendedName>
        <fullName evidence="6">Pseudouridine-5'-phosphate glycosidase</fullName>
        <shortName evidence="6">PsiMP glycosidase</shortName>
        <ecNumber evidence="6">4.2.1.70</ecNumber>
    </recommendedName>
</protein>
<keyword evidence="5 6" id="KW-0326">Glycosidase</keyword>
<dbReference type="PANTHER" id="PTHR42909">
    <property type="entry name" value="ZGC:136858"/>
    <property type="match status" value="1"/>
</dbReference>
<evidence type="ECO:0000313" key="7">
    <source>
        <dbReference type="EMBL" id="SDC39631.1"/>
    </source>
</evidence>
<evidence type="ECO:0000313" key="8">
    <source>
        <dbReference type="Proteomes" id="UP000182100"/>
    </source>
</evidence>
<evidence type="ECO:0000256" key="3">
    <source>
        <dbReference type="ARBA" id="ARBA00023211"/>
    </source>
</evidence>
<feature type="active site" description="Proton donor" evidence="6">
    <location>
        <position position="33"/>
    </location>
</feature>
<feature type="binding site" evidence="6">
    <location>
        <position position="94"/>
    </location>
    <ligand>
        <name>substrate</name>
    </ligand>
</feature>
<dbReference type="GO" id="GO:0046872">
    <property type="term" value="F:metal ion binding"/>
    <property type="evidence" value="ECO:0007669"/>
    <property type="project" value="UniProtKB-KW"/>
</dbReference>
<gene>
    <name evidence="6" type="primary">psuG</name>
    <name evidence="7" type="ORF">SAMN05216505_1024</name>
</gene>
<comment type="function">
    <text evidence="6">Catalyzes the reversible cleavage of pseudouridine 5'-phosphate (PsiMP) to ribose 5-phosphate and uracil. Functions biologically in the cleavage direction, as part of a pseudouridine degradation pathway.</text>
</comment>
<dbReference type="GO" id="GO:0046113">
    <property type="term" value="P:nucleobase catabolic process"/>
    <property type="evidence" value="ECO:0007669"/>
    <property type="project" value="UniProtKB-UniRule"/>
</dbReference>
<keyword evidence="2 6" id="KW-0378">Hydrolase</keyword>
<dbReference type="PANTHER" id="PTHR42909:SF1">
    <property type="entry name" value="CARBOHYDRATE KINASE PFKB DOMAIN-CONTAINING PROTEIN"/>
    <property type="match status" value="1"/>
</dbReference>
<comment type="subunit">
    <text evidence="6">Homotrimer.</text>
</comment>
<accession>A0A1G6L8W9</accession>
<name>A0A1G6L8W9_9ACTN</name>
<keyword evidence="3 6" id="KW-0464">Manganese</keyword>
<comment type="cofactor">
    <cofactor evidence="6">
        <name>Mn(2+)</name>
        <dbReference type="ChEBI" id="CHEBI:29035"/>
    </cofactor>
    <text evidence="6">Binds 1 Mn(2+) ion per subunit.</text>
</comment>
<keyword evidence="8" id="KW-1185">Reference proteome</keyword>
<dbReference type="SUPFAM" id="SSF110581">
    <property type="entry name" value="Indigoidine synthase A-like"/>
    <property type="match status" value="1"/>
</dbReference>
<comment type="similarity">
    <text evidence="6">Belongs to the pseudouridine-5'-phosphate glycosidase family.</text>
</comment>
<dbReference type="AlphaFoldDB" id="A0A1G6L8W9"/>
<evidence type="ECO:0000256" key="5">
    <source>
        <dbReference type="ARBA" id="ARBA00023295"/>
    </source>
</evidence>
<evidence type="ECO:0000256" key="4">
    <source>
        <dbReference type="ARBA" id="ARBA00023239"/>
    </source>
</evidence>
<dbReference type="GO" id="GO:0016798">
    <property type="term" value="F:hydrolase activity, acting on glycosyl bonds"/>
    <property type="evidence" value="ECO:0007669"/>
    <property type="project" value="UniProtKB-KW"/>
</dbReference>
<reference evidence="8" key="1">
    <citation type="submission" date="2016-10" db="EMBL/GenBank/DDBJ databases">
        <authorList>
            <person name="Varghese N."/>
            <person name="Submissions S."/>
        </authorList>
    </citation>
    <scope>NUCLEOTIDE SEQUENCE [LARGE SCALE GENOMIC DNA]</scope>
    <source>
        <strain evidence="8">CGMCC 4.3504</strain>
    </source>
</reference>
<evidence type="ECO:0000256" key="1">
    <source>
        <dbReference type="ARBA" id="ARBA00022723"/>
    </source>
</evidence>
<comment type="catalytic activity">
    <reaction evidence="6">
        <text>D-ribose 5-phosphate + uracil = psi-UMP + H2O</text>
        <dbReference type="Rhea" id="RHEA:18337"/>
        <dbReference type="ChEBI" id="CHEBI:15377"/>
        <dbReference type="ChEBI" id="CHEBI:17568"/>
        <dbReference type="ChEBI" id="CHEBI:58380"/>
        <dbReference type="ChEBI" id="CHEBI:78346"/>
        <dbReference type="EC" id="4.2.1.70"/>
    </reaction>
</comment>
<dbReference type="HAMAP" id="MF_01876">
    <property type="entry name" value="PsiMP_glycosidase"/>
    <property type="match status" value="1"/>
</dbReference>
<dbReference type="EC" id="4.2.1.70" evidence="6"/>
<dbReference type="InterPro" id="IPR007342">
    <property type="entry name" value="PsuG"/>
</dbReference>
<feature type="binding site" evidence="6">
    <location>
        <position position="146"/>
    </location>
    <ligand>
        <name>Mn(2+)</name>
        <dbReference type="ChEBI" id="CHEBI:29035"/>
    </ligand>
</feature>
<feature type="binding site" evidence="6">
    <location>
        <position position="114"/>
    </location>
    <ligand>
        <name>substrate</name>
    </ligand>
</feature>
<dbReference type="STRING" id="67344.SAMN05216505_1024"/>
<dbReference type="Pfam" id="PF04227">
    <property type="entry name" value="Indigoidine_A"/>
    <property type="match status" value="1"/>
</dbReference>
<feature type="binding site" evidence="6">
    <location>
        <begin position="148"/>
        <end position="150"/>
    </location>
    <ligand>
        <name>substrate</name>
    </ligand>
</feature>
<dbReference type="RefSeq" id="WP_055573233.1">
    <property type="nucleotide sequence ID" value="NZ_FMZK01000002.1"/>
</dbReference>
<dbReference type="EMBL" id="FMZK01000002">
    <property type="protein sequence ID" value="SDC39631.1"/>
    <property type="molecule type" value="Genomic_DNA"/>
</dbReference>
<proteinExistence type="inferred from homology"/>
<evidence type="ECO:0000256" key="2">
    <source>
        <dbReference type="ARBA" id="ARBA00022801"/>
    </source>
</evidence>
<keyword evidence="4 6" id="KW-0456">Lyase</keyword>
<dbReference type="Gene3D" id="3.40.1790.10">
    <property type="entry name" value="Indigoidine synthase domain"/>
    <property type="match status" value="1"/>
</dbReference>
<keyword evidence="1 6" id="KW-0479">Metal-binding</keyword>